<name>A0A5M3T4F6_LIMPL</name>
<organism evidence="1 2">
    <name type="scientific">Limnospira platensis NIES-46</name>
    <dbReference type="NCBI Taxonomy" id="1236695"/>
    <lineage>
        <taxon>Bacteria</taxon>
        <taxon>Bacillati</taxon>
        <taxon>Cyanobacteriota</taxon>
        <taxon>Cyanophyceae</taxon>
        <taxon>Oscillatoriophycideae</taxon>
        <taxon>Oscillatoriales</taxon>
        <taxon>Sirenicapillariaceae</taxon>
        <taxon>Limnospira</taxon>
    </lineage>
</organism>
<evidence type="ECO:0000313" key="2">
    <source>
        <dbReference type="Proteomes" id="UP000326169"/>
    </source>
</evidence>
<accession>A0A5M3T4F6</accession>
<dbReference type="RefSeq" id="WP_006618846.1">
    <property type="nucleotide sequence ID" value="NZ_BIMW01000078.1"/>
</dbReference>
<dbReference type="EMBL" id="BIMW01000078">
    <property type="protein sequence ID" value="GCE93747.1"/>
    <property type="molecule type" value="Genomic_DNA"/>
</dbReference>
<gene>
    <name evidence="1" type="ORF">NIES46_17990</name>
</gene>
<protein>
    <recommendedName>
        <fullName evidence="3">Glycogen debranching protein</fullName>
    </recommendedName>
</protein>
<reference evidence="1 2" key="1">
    <citation type="journal article" date="2019" name="J Genomics">
        <title>The Draft Genome of a Hydrogen-producing Cyanobacterium, Arthrospira platensis NIES-46.</title>
        <authorList>
            <person name="Suzuki S."/>
            <person name="Yamaguchi H."/>
            <person name="Kawachi M."/>
        </authorList>
    </citation>
    <scope>NUCLEOTIDE SEQUENCE [LARGE SCALE GENOMIC DNA]</scope>
    <source>
        <strain evidence="1 2">NIES-46</strain>
    </source>
</reference>
<dbReference type="Proteomes" id="UP000326169">
    <property type="component" value="Unassembled WGS sequence"/>
</dbReference>
<comment type="caution">
    <text evidence="1">The sequence shown here is derived from an EMBL/GenBank/DDBJ whole genome shotgun (WGS) entry which is preliminary data.</text>
</comment>
<proteinExistence type="predicted"/>
<dbReference type="GeneID" id="301682657"/>
<keyword evidence="2" id="KW-1185">Reference proteome</keyword>
<evidence type="ECO:0008006" key="3">
    <source>
        <dbReference type="Google" id="ProtNLM"/>
    </source>
</evidence>
<sequence length="68" mass="7834">MKIWVNEQLDPNGIIYSCIACCDETQAMECHESFQNNLTETQKEMGWVARLRTVESWDDVPVSALKLN</sequence>
<evidence type="ECO:0000313" key="1">
    <source>
        <dbReference type="EMBL" id="GCE93747.1"/>
    </source>
</evidence>